<evidence type="ECO:0000313" key="1">
    <source>
        <dbReference type="EMBL" id="ONI38528.1"/>
    </source>
</evidence>
<keyword evidence="2" id="KW-1185">Reference proteome</keyword>
<comment type="caution">
    <text evidence="1">The sequence shown here is derived from an EMBL/GenBank/DDBJ whole genome shotgun (WGS) entry which is preliminary data.</text>
</comment>
<gene>
    <name evidence="1" type="ORF">AN396_10530</name>
</gene>
<dbReference type="Proteomes" id="UP000188605">
    <property type="component" value="Unassembled WGS sequence"/>
</dbReference>
<organism evidence="1 2">
    <name type="scientific">Candidatus Epulonipiscium fishelsonii</name>
    <dbReference type="NCBI Taxonomy" id="77094"/>
    <lineage>
        <taxon>Bacteria</taxon>
        <taxon>Bacillati</taxon>
        <taxon>Bacillota</taxon>
        <taxon>Clostridia</taxon>
        <taxon>Lachnospirales</taxon>
        <taxon>Lachnospiraceae</taxon>
        <taxon>Candidatus Epulonipiscium</taxon>
    </lineage>
</organism>
<protein>
    <submittedName>
        <fullName evidence="1">Uncharacterized protein</fullName>
    </submittedName>
</protein>
<dbReference type="EMBL" id="LJDB01000086">
    <property type="protein sequence ID" value="ONI38528.1"/>
    <property type="molecule type" value="Genomic_DNA"/>
</dbReference>
<accession>A0ACC8X944</accession>
<sequence>MQQASKPIGQNKSPRDRVNALLDDNSFVEIGAFIKSRSTAFNMENQDTFTDAVICGYGTIKGQLVYVYSQDETVMNGTIGEMHATKIIKAYDEAMKIGAPIIGFLSTSGARIQEGLDVLDCYGKIYMKATKAQGVIPQIAIISGKCQGGVAVFAGIADFVYLYKDKAEMFLNSPNTIDKNITVKDIANADVHTKKTGIAQYSGNEGEVIEHVRNLVPYLPSSSKSKAPGYYCEDDLNRVSPELNEIDFENVDVPSIVKAIADGGEYLEIAPNFGTTITEGFIRLDGFSIGVVANKEVGLDYDSMKKGTKFVNFCNSFGIPVLTLTNVEHFKSTVQTEQNGIIQVTSEFVEAFAKANVPKVNVILNNAYGNAYVAMNSKHIGADVVYAWPTANISVMPTQSAINIMYDKELKDGTLYGDEYTKVAEEYEAQNSEAYAAAARGYIDDIIEPAATRKRVLAAFEMLDGKIN</sequence>
<proteinExistence type="predicted"/>
<reference evidence="1" key="1">
    <citation type="submission" date="2016-08" db="EMBL/GenBank/DDBJ databases">
        <authorList>
            <person name="Ngugi D.K."/>
            <person name="Miyake S."/>
            <person name="Stingl U."/>
        </authorList>
    </citation>
    <scope>NUCLEOTIDE SEQUENCE</scope>
    <source>
        <strain evidence="1">SCG-B11WGA-EpuloA1</strain>
    </source>
</reference>
<name>A0ACC8X944_9FIRM</name>
<evidence type="ECO:0000313" key="2">
    <source>
        <dbReference type="Proteomes" id="UP000188605"/>
    </source>
</evidence>